<organism evidence="2">
    <name type="scientific">marine sediment metagenome</name>
    <dbReference type="NCBI Taxonomy" id="412755"/>
    <lineage>
        <taxon>unclassified sequences</taxon>
        <taxon>metagenomes</taxon>
        <taxon>ecological metagenomes</taxon>
    </lineage>
</organism>
<reference evidence="2" key="1">
    <citation type="journal article" date="2015" name="Nature">
        <title>Complex archaea that bridge the gap between prokaryotes and eukaryotes.</title>
        <authorList>
            <person name="Spang A."/>
            <person name="Saw J.H."/>
            <person name="Jorgensen S.L."/>
            <person name="Zaremba-Niedzwiedzka K."/>
            <person name="Martijn J."/>
            <person name="Lind A.E."/>
            <person name="van Eijk R."/>
            <person name="Schleper C."/>
            <person name="Guy L."/>
            <person name="Ettema T.J."/>
        </authorList>
    </citation>
    <scope>NUCLEOTIDE SEQUENCE</scope>
</reference>
<accession>A0A0F9D9U4</accession>
<proteinExistence type="predicted"/>
<gene>
    <name evidence="2" type="ORF">LCGC14_2225460</name>
</gene>
<feature type="compositionally biased region" description="Basic and acidic residues" evidence="1">
    <location>
        <begin position="1"/>
        <end position="11"/>
    </location>
</feature>
<dbReference type="AlphaFoldDB" id="A0A0F9D9U4"/>
<evidence type="ECO:0000313" key="2">
    <source>
        <dbReference type="EMBL" id="KKL58429.1"/>
    </source>
</evidence>
<sequence length="50" mass="5527">MPRHTPSERRKNAGKSQKKKGLKKALNAPNTKAAAKMATRKRVLTDLLGK</sequence>
<feature type="compositionally biased region" description="Basic residues" evidence="1">
    <location>
        <begin position="12"/>
        <end position="23"/>
    </location>
</feature>
<feature type="compositionally biased region" description="Low complexity" evidence="1">
    <location>
        <begin position="24"/>
        <end position="37"/>
    </location>
</feature>
<evidence type="ECO:0000256" key="1">
    <source>
        <dbReference type="SAM" id="MobiDB-lite"/>
    </source>
</evidence>
<feature type="region of interest" description="Disordered" evidence="1">
    <location>
        <begin position="1"/>
        <end position="50"/>
    </location>
</feature>
<protein>
    <submittedName>
        <fullName evidence="2">Uncharacterized protein</fullName>
    </submittedName>
</protein>
<dbReference type="EMBL" id="LAZR01029829">
    <property type="protein sequence ID" value="KKL58429.1"/>
    <property type="molecule type" value="Genomic_DNA"/>
</dbReference>
<name>A0A0F9D9U4_9ZZZZ</name>
<comment type="caution">
    <text evidence="2">The sequence shown here is derived from an EMBL/GenBank/DDBJ whole genome shotgun (WGS) entry which is preliminary data.</text>
</comment>